<organism evidence="2 3">
    <name type="scientific">Hucho hucho</name>
    <name type="common">huchen</name>
    <dbReference type="NCBI Taxonomy" id="62062"/>
    <lineage>
        <taxon>Eukaryota</taxon>
        <taxon>Metazoa</taxon>
        <taxon>Chordata</taxon>
        <taxon>Craniata</taxon>
        <taxon>Vertebrata</taxon>
        <taxon>Euteleostomi</taxon>
        <taxon>Actinopterygii</taxon>
        <taxon>Neopterygii</taxon>
        <taxon>Teleostei</taxon>
        <taxon>Protacanthopterygii</taxon>
        <taxon>Salmoniformes</taxon>
        <taxon>Salmonidae</taxon>
        <taxon>Salmoninae</taxon>
        <taxon>Hucho</taxon>
    </lineage>
</organism>
<dbReference type="Proteomes" id="UP000314982">
    <property type="component" value="Unassembled WGS sequence"/>
</dbReference>
<evidence type="ECO:0000256" key="1">
    <source>
        <dbReference type="ARBA" id="ARBA00010822"/>
    </source>
</evidence>
<evidence type="ECO:0000313" key="3">
    <source>
        <dbReference type="Proteomes" id="UP000314982"/>
    </source>
</evidence>
<reference evidence="3" key="1">
    <citation type="submission" date="2018-06" db="EMBL/GenBank/DDBJ databases">
        <title>Genome assembly of Danube salmon.</title>
        <authorList>
            <person name="Macqueen D.J."/>
            <person name="Gundappa M.K."/>
        </authorList>
    </citation>
    <scope>NUCLEOTIDE SEQUENCE [LARGE SCALE GENOMIC DNA]</scope>
</reference>
<reference evidence="2" key="3">
    <citation type="submission" date="2025-09" db="UniProtKB">
        <authorList>
            <consortium name="Ensembl"/>
        </authorList>
    </citation>
    <scope>IDENTIFICATION</scope>
</reference>
<dbReference type="GeneTree" id="ENSGT00390000016168"/>
<dbReference type="AlphaFoldDB" id="A0A4W5L2G6"/>
<accession>A0A4W5L2G6</accession>
<protein>
    <submittedName>
        <fullName evidence="2">Uncharacterized protein</fullName>
    </submittedName>
</protein>
<sequence length="169" mass="18593">MYLDAYGIIFKRKDDDYECKVCVLSLSGSPAQEAGVSPCPSTCPDLSKSQTISSLSESGAVLVEVCCLLVLAVDNKAAAEELCLLLSQVFQIVYTESTIDFLDRAIFDGATTPTRHLSLYSGEDINQLTINNQSHTDTALYQWRLLRGGRLKLMTRTESVEWKPCVGCI</sequence>
<dbReference type="Ensembl" id="ENSHHUT00000019206.1">
    <property type="protein sequence ID" value="ENSHHUP00000018534.1"/>
    <property type="gene ID" value="ENSHHUG00000011569.1"/>
</dbReference>
<dbReference type="Gene3D" id="2.30.29.30">
    <property type="entry name" value="Pleckstrin-homology domain (PH domain)/Phosphotyrosine-binding domain (PTB)"/>
    <property type="match status" value="1"/>
</dbReference>
<evidence type="ECO:0000313" key="2">
    <source>
        <dbReference type="Ensembl" id="ENSHHUP00000018534.1"/>
    </source>
</evidence>
<dbReference type="PANTHER" id="PTHR21642">
    <property type="entry name" value="CEREBRAL CAVERNOUS MALFORMATIONS PROTEIN 2 HOMOLOG"/>
    <property type="match status" value="1"/>
</dbReference>
<dbReference type="InterPro" id="IPR026159">
    <property type="entry name" value="Malcavernin"/>
</dbReference>
<dbReference type="PANTHER" id="PTHR21642:SF4">
    <property type="entry name" value="CEREBRAL CAVERNOUS MALFORMATIONS 2 PROTEIN"/>
    <property type="match status" value="1"/>
</dbReference>
<reference evidence="2" key="2">
    <citation type="submission" date="2025-08" db="UniProtKB">
        <authorList>
            <consortium name="Ensembl"/>
        </authorList>
    </citation>
    <scope>IDENTIFICATION</scope>
</reference>
<dbReference type="GO" id="GO:0001570">
    <property type="term" value="P:vasculogenesis"/>
    <property type="evidence" value="ECO:0007669"/>
    <property type="project" value="TreeGrafter"/>
</dbReference>
<dbReference type="GO" id="GO:0007507">
    <property type="term" value="P:heart development"/>
    <property type="evidence" value="ECO:0007669"/>
    <property type="project" value="TreeGrafter"/>
</dbReference>
<comment type="similarity">
    <text evidence="1">Belongs to the CCM2 family.</text>
</comment>
<proteinExistence type="inferred from homology"/>
<dbReference type="InterPro" id="IPR011993">
    <property type="entry name" value="PH-like_dom_sf"/>
</dbReference>
<keyword evidence="3" id="KW-1185">Reference proteome</keyword>
<dbReference type="STRING" id="62062.ENSHHUP00000018534"/>
<name>A0A4W5L2G6_9TELE</name>